<proteinExistence type="predicted"/>
<name>A0ABU5EYH5_9BACT</name>
<dbReference type="SUPFAM" id="SSF53474">
    <property type="entry name" value="alpha/beta-Hydrolases"/>
    <property type="match status" value="1"/>
</dbReference>
<dbReference type="EMBL" id="JAXBLV010000176">
    <property type="protein sequence ID" value="MDY3560206.1"/>
    <property type="molecule type" value="Genomic_DNA"/>
</dbReference>
<accession>A0ABU5EYH5</accession>
<dbReference type="Gene3D" id="3.40.50.1820">
    <property type="entry name" value="alpha/beta hydrolase"/>
    <property type="match status" value="1"/>
</dbReference>
<keyword evidence="1" id="KW-0732">Signal</keyword>
<gene>
    <name evidence="2" type="ORF">R5W23_001431</name>
</gene>
<protein>
    <recommendedName>
        <fullName evidence="4">Peptidase S9 prolyl oligopeptidase catalytic domain-containing protein</fullName>
    </recommendedName>
</protein>
<feature type="signal peptide" evidence="1">
    <location>
        <begin position="1"/>
        <end position="28"/>
    </location>
</feature>
<dbReference type="RefSeq" id="WP_320686830.1">
    <property type="nucleotide sequence ID" value="NZ_JAXBLV010000176.1"/>
</dbReference>
<evidence type="ECO:0000256" key="1">
    <source>
        <dbReference type="SAM" id="SignalP"/>
    </source>
</evidence>
<organism evidence="2 3">
    <name type="scientific">Gemmata algarum</name>
    <dbReference type="NCBI Taxonomy" id="2975278"/>
    <lineage>
        <taxon>Bacteria</taxon>
        <taxon>Pseudomonadati</taxon>
        <taxon>Planctomycetota</taxon>
        <taxon>Planctomycetia</taxon>
        <taxon>Gemmatales</taxon>
        <taxon>Gemmataceae</taxon>
        <taxon>Gemmata</taxon>
    </lineage>
</organism>
<dbReference type="InterPro" id="IPR029058">
    <property type="entry name" value="AB_hydrolase_fold"/>
</dbReference>
<evidence type="ECO:0008006" key="4">
    <source>
        <dbReference type="Google" id="ProtNLM"/>
    </source>
</evidence>
<feature type="chain" id="PRO_5047023308" description="Peptidase S9 prolyl oligopeptidase catalytic domain-containing protein" evidence="1">
    <location>
        <begin position="29"/>
        <end position="671"/>
    </location>
</feature>
<keyword evidence="3" id="KW-1185">Reference proteome</keyword>
<comment type="caution">
    <text evidence="2">The sequence shown here is derived from an EMBL/GenBank/DDBJ whole genome shotgun (WGS) entry which is preliminary data.</text>
</comment>
<sequence length="671" mass="74986">MRLLATPLLFVGMVVALATAPDAAPAHAQDKKDDKKKAAPKVDPKTFIPDAATLKQIKDKTEELRKAIAALKQKAVADDVLVEVEIYLKAAKNIVRFEEWLAKDSIKWTFATLEQGLSRAKQAEGGKAVWRDAPGKWAVRAYRSRVDGSIQPYAVLLPHDYGKDPKKQWRLDIVLHGRDAALTEAKFIGTHQGTAPKDLGYVQLEVYGRGNNAYRWAGETDVLEAGGDFVTSESLRGGPEIGTWQVVIRGFSMGGAGTWHIGLHRPFFFEVIGPGAGFTTTHGYIANLPKELPDYQEKCLRIYDAHLYAENAFNVPVVAYSGEKDAQKKAADNIEAALKGFKEPFKFTHLVAPGLEHQMPKPWQEKAEAEFKKYLTTKRKTPERVRFVTFTTRWNDFAYGEIEALEKHYEKAVVDSTWTKDALRITTQNVASLRLRRLTDWHPVPAAVSIDGQTVATKLAPDEDLFLSKVGGKWVTGRTDADKLRKRHKLQGPIDDAFVDGFVVARPTGQWKTPVKDRYQEAAADQFTAVWDRYFRGTLRTTKVADYDAKIDGNLILFGDPENNPLIAKVLPKLPITWTKDELVVNGVKYDPKTHVPVLIYPNPLNNNESYVVINSGHTFKEADLKGTNALLYPRLGDWAVIKPAPTEKAPAAYEVVAAGLFDENWQFPKK</sequence>
<reference evidence="3" key="1">
    <citation type="journal article" date="2023" name="Mar. Drugs">
        <title>Gemmata algarum, a Novel Planctomycete Isolated from an Algal Mat, Displays Antimicrobial Activity.</title>
        <authorList>
            <person name="Kumar G."/>
            <person name="Kallscheuer N."/>
            <person name="Kashif M."/>
            <person name="Ahamad S."/>
            <person name="Jagadeeshwari U."/>
            <person name="Pannikurungottu S."/>
            <person name="Haufschild T."/>
            <person name="Kabuu M."/>
            <person name="Sasikala C."/>
            <person name="Jogler C."/>
            <person name="Ramana C."/>
        </authorList>
    </citation>
    <scope>NUCLEOTIDE SEQUENCE [LARGE SCALE GENOMIC DNA]</scope>
    <source>
        <strain evidence="3">JC673</strain>
    </source>
</reference>
<evidence type="ECO:0000313" key="2">
    <source>
        <dbReference type="EMBL" id="MDY3560206.1"/>
    </source>
</evidence>
<dbReference type="Proteomes" id="UP001272242">
    <property type="component" value="Unassembled WGS sequence"/>
</dbReference>
<evidence type="ECO:0000313" key="3">
    <source>
        <dbReference type="Proteomes" id="UP001272242"/>
    </source>
</evidence>